<evidence type="ECO:0000256" key="1">
    <source>
        <dbReference type="SAM" id="Phobius"/>
    </source>
</evidence>
<organism evidence="2 3">
    <name type="scientific">Saccharomonospora viridis</name>
    <dbReference type="NCBI Taxonomy" id="1852"/>
    <lineage>
        <taxon>Bacteria</taxon>
        <taxon>Bacillati</taxon>
        <taxon>Actinomycetota</taxon>
        <taxon>Actinomycetes</taxon>
        <taxon>Pseudonocardiales</taxon>
        <taxon>Pseudonocardiaceae</taxon>
        <taxon>Saccharomonospora</taxon>
    </lineage>
</organism>
<protein>
    <submittedName>
        <fullName evidence="2">Uncharacterized protein</fullName>
    </submittedName>
</protein>
<dbReference type="OMA" id="EIVQFEL"/>
<reference evidence="2 3" key="1">
    <citation type="submission" date="2014-10" db="EMBL/GenBank/DDBJ databases">
        <title>Genome sequence of Micropolyspora internatus JCM3315.</title>
        <authorList>
            <person name="Shin S.-K."/>
            <person name="Yi H."/>
        </authorList>
    </citation>
    <scope>NUCLEOTIDE SEQUENCE [LARGE SCALE GENOMIC DNA]</scope>
    <source>
        <strain evidence="2 3">JCM 3315</strain>
    </source>
</reference>
<dbReference type="EMBL" id="JRZE01000004">
    <property type="protein sequence ID" value="KHF43969.1"/>
    <property type="molecule type" value="Genomic_DNA"/>
</dbReference>
<evidence type="ECO:0000313" key="3">
    <source>
        <dbReference type="Proteomes" id="UP000030848"/>
    </source>
</evidence>
<proteinExistence type="predicted"/>
<comment type="caution">
    <text evidence="2">The sequence shown here is derived from an EMBL/GenBank/DDBJ whole genome shotgun (WGS) entry which is preliminary data.</text>
</comment>
<dbReference type="RefSeq" id="WP_012796183.1">
    <property type="nucleotide sequence ID" value="NZ_CALJZO010000016.1"/>
</dbReference>
<dbReference type="Proteomes" id="UP000030848">
    <property type="component" value="Unassembled WGS sequence"/>
</dbReference>
<keyword evidence="1" id="KW-0812">Transmembrane</keyword>
<name>A0A837D7Z8_9PSEU</name>
<gene>
    <name evidence="2" type="ORF">MINT15_22740</name>
</gene>
<evidence type="ECO:0000313" key="2">
    <source>
        <dbReference type="EMBL" id="KHF43969.1"/>
    </source>
</evidence>
<feature type="transmembrane region" description="Helical" evidence="1">
    <location>
        <begin position="112"/>
        <end position="132"/>
    </location>
</feature>
<keyword evidence="1" id="KW-0472">Membrane</keyword>
<keyword evidence="1" id="KW-1133">Transmembrane helix</keyword>
<accession>A0A837D7Z8</accession>
<sequence length="142" mass="14758">MLGVAVVTGLLILLGAWWTGPSLFGPAPEGQDRHVVDATVAKPVGCSEPNAEEIVQFELGGRTHEGVLSGCGHDQGERVRIAMTDDPAETDGPVPVRLAATTPGVNDLRRPVGLGLLMLSCASGGVYAFLLARGPRHELVVA</sequence>
<dbReference type="AlphaFoldDB" id="A0A837D7Z8"/>